<evidence type="ECO:0000256" key="11">
    <source>
        <dbReference type="ARBA" id="ARBA00022839"/>
    </source>
</evidence>
<dbReference type="SUPFAM" id="SSF56300">
    <property type="entry name" value="Metallo-dependent phosphatases"/>
    <property type="match status" value="1"/>
</dbReference>
<dbReference type="CDD" id="cd00840">
    <property type="entry name" value="MPP_Mre11_N"/>
    <property type="match status" value="1"/>
</dbReference>
<reference evidence="22 23" key="1">
    <citation type="submission" date="2016-04" db="EMBL/GenBank/DDBJ databases">
        <title>Draft genome of Fonsecaea erecta CBS 125763.</title>
        <authorList>
            <person name="Weiss V.A."/>
            <person name="Vicente V.A."/>
            <person name="Raittz R.T."/>
            <person name="Moreno L.F."/>
            <person name="De Souza E.M."/>
            <person name="Pedrosa F.O."/>
            <person name="Steffens M.B."/>
            <person name="Faoro H."/>
            <person name="Tadra-Sfeir M.Z."/>
            <person name="Najafzadeh M.J."/>
            <person name="Felipe M.S."/>
            <person name="Teixeira M."/>
            <person name="Sun J."/>
            <person name="Xi L."/>
            <person name="Gomes R."/>
            <person name="De Azevedo C.M."/>
            <person name="Salgado C.G."/>
            <person name="Da Silva M.B."/>
            <person name="Nascimento M.F."/>
            <person name="Queiroz-Telles F."/>
            <person name="Attili D.S."/>
            <person name="Gorbushina A."/>
        </authorList>
    </citation>
    <scope>NUCLEOTIDE SEQUENCE [LARGE SCALE GENOMIC DNA]</scope>
    <source>
        <strain evidence="22 23">CBS 125763</strain>
    </source>
</reference>
<feature type="compositionally biased region" description="Low complexity" evidence="20">
    <location>
        <begin position="671"/>
        <end position="731"/>
    </location>
</feature>
<dbReference type="InterPro" id="IPR007281">
    <property type="entry name" value="Mre11_DNA-bd"/>
</dbReference>
<dbReference type="GO" id="GO:0010780">
    <property type="term" value="P:meiotic DNA double-strand break formation involved in reciprocal meiotic recombination"/>
    <property type="evidence" value="ECO:0007669"/>
    <property type="project" value="EnsemblFungi"/>
</dbReference>
<dbReference type="PANTHER" id="PTHR10139:SF1">
    <property type="entry name" value="DOUBLE-STRAND BREAK REPAIR PROTEIN MRE11"/>
    <property type="match status" value="1"/>
</dbReference>
<evidence type="ECO:0000256" key="16">
    <source>
        <dbReference type="ARBA" id="ARBA00064981"/>
    </source>
</evidence>
<dbReference type="Proteomes" id="UP000078343">
    <property type="component" value="Unassembled WGS sequence"/>
</dbReference>
<dbReference type="SMART" id="SM01347">
    <property type="entry name" value="Mre11_DNA_bind"/>
    <property type="match status" value="1"/>
</dbReference>
<dbReference type="PANTHER" id="PTHR10139">
    <property type="entry name" value="DOUBLE-STRAND BREAK REPAIR PROTEIN MRE11"/>
    <property type="match status" value="1"/>
</dbReference>
<dbReference type="AlphaFoldDB" id="A0A178ZC43"/>
<dbReference type="InterPro" id="IPR004843">
    <property type="entry name" value="Calcineurin-like_PHP"/>
</dbReference>
<protein>
    <recommendedName>
        <fullName evidence="17">Double-strand break repair protein</fullName>
    </recommendedName>
</protein>
<evidence type="ECO:0000256" key="17">
    <source>
        <dbReference type="PIRNR" id="PIRNR000882"/>
    </source>
</evidence>
<keyword evidence="23" id="KW-1185">Reference proteome</keyword>
<dbReference type="Gene3D" id="3.60.21.10">
    <property type="match status" value="1"/>
</dbReference>
<evidence type="ECO:0000256" key="12">
    <source>
        <dbReference type="ARBA" id="ARBA00023204"/>
    </source>
</evidence>
<dbReference type="InterPro" id="IPR003701">
    <property type="entry name" value="Mre11"/>
</dbReference>
<keyword evidence="11 17" id="KW-0269">Exonuclease</keyword>
<evidence type="ECO:0000256" key="4">
    <source>
        <dbReference type="ARBA" id="ARBA00009028"/>
    </source>
</evidence>
<dbReference type="InterPro" id="IPR029052">
    <property type="entry name" value="Metallo-depent_PP-like"/>
</dbReference>
<dbReference type="RefSeq" id="XP_018690714.1">
    <property type="nucleotide sequence ID" value="XM_018839593.1"/>
</dbReference>
<dbReference type="GO" id="GO:0003691">
    <property type="term" value="F:double-stranded telomeric DNA binding"/>
    <property type="evidence" value="ECO:0007669"/>
    <property type="project" value="EnsemblFungi"/>
</dbReference>
<name>A0A178ZC43_9EURO</name>
<feature type="domain" description="Mre11 DNA-binding" evidence="21">
    <location>
        <begin position="285"/>
        <end position="467"/>
    </location>
</feature>
<comment type="function">
    <text evidence="17">Core component of the MRN complex, which plays a central role in double-strand break (DSB) repair, DNA recombination, maintenance of telomere integrity and meiosis. The MRN complex is involved in the repair of DNA double-strand breaks (DSBs) via homologous recombination (HR), an error-free mechanism which primarily occurs during S and G2 phases. The complex (1) mediates the end resection of damaged DNA, which generates proper single-stranded DNA, a key initial steps in HR, and is (2) required for the recruitment of other repair factors and efficient activation of ATM and ATR upon DNA damage. Within the MRN complex, MRE11 possesses both single-strand endonuclease activity and double-strand-specific 3'-5' exonuclease activity. MRE11 first endonucleolytically cleaves the 5' strand at DNA DSB ends to prevent non-homologous end joining (NHEJ) and licence HR. It then generates a single-stranded DNA gap via 3' to 5' exonucleolytic degradation, which is required for single-strand invasion and recombination.</text>
</comment>
<feature type="compositionally biased region" description="Polar residues" evidence="20">
    <location>
        <begin position="732"/>
        <end position="760"/>
    </location>
</feature>
<gene>
    <name evidence="22" type="ORF">AYL99_08085</name>
</gene>
<evidence type="ECO:0000256" key="3">
    <source>
        <dbReference type="ARBA" id="ARBA00004286"/>
    </source>
</evidence>
<dbReference type="PIRSF" id="PIRSF000882">
    <property type="entry name" value="DSB_repair_MRE11"/>
    <property type="match status" value="1"/>
</dbReference>
<dbReference type="GO" id="GO:0000014">
    <property type="term" value="F:single-stranded DNA endodeoxyribonuclease activity"/>
    <property type="evidence" value="ECO:0007669"/>
    <property type="project" value="TreeGrafter"/>
</dbReference>
<keyword evidence="8 17" id="KW-0255">Endonuclease</keyword>
<dbReference type="GO" id="GO:0051880">
    <property type="term" value="F:G-quadruplex DNA binding"/>
    <property type="evidence" value="ECO:0007669"/>
    <property type="project" value="EnsemblFungi"/>
</dbReference>
<evidence type="ECO:0000256" key="18">
    <source>
        <dbReference type="PIRSR" id="PIRSR000882-1"/>
    </source>
</evidence>
<dbReference type="GO" id="GO:0031573">
    <property type="term" value="P:mitotic intra-S DNA damage checkpoint signaling"/>
    <property type="evidence" value="ECO:0007669"/>
    <property type="project" value="EnsemblFungi"/>
</dbReference>
<dbReference type="GO" id="GO:0006303">
    <property type="term" value="P:double-strand break repair via nonhomologous end joining"/>
    <property type="evidence" value="ECO:0007669"/>
    <property type="project" value="EnsemblFungi"/>
</dbReference>
<dbReference type="Gene3D" id="3.30.110.110">
    <property type="entry name" value="Mre11, capping domain"/>
    <property type="match status" value="1"/>
</dbReference>
<dbReference type="GO" id="GO:0030437">
    <property type="term" value="P:ascospore formation"/>
    <property type="evidence" value="ECO:0007669"/>
    <property type="project" value="EnsemblFungi"/>
</dbReference>
<dbReference type="Pfam" id="PF04152">
    <property type="entry name" value="Mre11_DNA_bind"/>
    <property type="match status" value="1"/>
</dbReference>
<evidence type="ECO:0000256" key="9">
    <source>
        <dbReference type="ARBA" id="ARBA00022763"/>
    </source>
</evidence>
<evidence type="ECO:0000256" key="7">
    <source>
        <dbReference type="ARBA" id="ARBA00022723"/>
    </source>
</evidence>
<dbReference type="GO" id="GO:1990918">
    <property type="term" value="P:double-strand break repair involved in meiotic recombination"/>
    <property type="evidence" value="ECO:0007669"/>
    <property type="project" value="EnsemblFungi"/>
</dbReference>
<keyword evidence="15 17" id="KW-0469">Meiosis</keyword>
<keyword evidence="7" id="KW-0479">Metal-binding</keyword>
<evidence type="ECO:0000256" key="5">
    <source>
        <dbReference type="ARBA" id="ARBA00022454"/>
    </source>
</evidence>
<dbReference type="FunFam" id="3.60.21.10:FF:000011">
    <property type="entry name" value="Double-strand break repair protein"/>
    <property type="match status" value="1"/>
</dbReference>
<comment type="subcellular location">
    <subcellularLocation>
        <location evidence="3">Chromosome</location>
    </subcellularLocation>
    <subcellularLocation>
        <location evidence="2 17">Nucleus</location>
    </subcellularLocation>
</comment>
<evidence type="ECO:0000256" key="10">
    <source>
        <dbReference type="ARBA" id="ARBA00022801"/>
    </source>
</evidence>
<evidence type="ECO:0000256" key="20">
    <source>
        <dbReference type="SAM" id="MobiDB-lite"/>
    </source>
</evidence>
<dbReference type="Pfam" id="PF00149">
    <property type="entry name" value="Metallophos"/>
    <property type="match status" value="1"/>
</dbReference>
<dbReference type="GO" id="GO:0097552">
    <property type="term" value="P:mitochondrial double-strand break repair via homologous recombination"/>
    <property type="evidence" value="ECO:0007669"/>
    <property type="project" value="EnsemblFungi"/>
</dbReference>
<keyword evidence="6 17" id="KW-0540">Nuclease</keyword>
<comment type="cofactor">
    <cofactor evidence="1 17">
        <name>Mn(2+)</name>
        <dbReference type="ChEBI" id="CHEBI:29035"/>
    </cofactor>
</comment>
<feature type="region of interest" description="Disordered" evidence="20">
    <location>
        <begin position="530"/>
        <end position="786"/>
    </location>
</feature>
<dbReference type="InterPro" id="IPR041796">
    <property type="entry name" value="Mre11_N"/>
</dbReference>
<dbReference type="EMBL" id="LVYI01000007">
    <property type="protein sequence ID" value="OAP57347.1"/>
    <property type="molecule type" value="Genomic_DNA"/>
</dbReference>
<dbReference type="GO" id="GO:0035861">
    <property type="term" value="C:site of double-strand break"/>
    <property type="evidence" value="ECO:0007669"/>
    <property type="project" value="EnsemblFungi"/>
</dbReference>
<evidence type="ECO:0000256" key="2">
    <source>
        <dbReference type="ARBA" id="ARBA00004123"/>
    </source>
</evidence>
<evidence type="ECO:0000256" key="8">
    <source>
        <dbReference type="ARBA" id="ARBA00022759"/>
    </source>
</evidence>
<dbReference type="GO" id="GO:0010791">
    <property type="term" value="P:DNA double-strand break processing involved in repair via synthesis-dependent strand annealing"/>
    <property type="evidence" value="ECO:0007669"/>
    <property type="project" value="EnsemblFungi"/>
</dbReference>
<dbReference type="GO" id="GO:0000723">
    <property type="term" value="P:telomere maintenance"/>
    <property type="evidence" value="ECO:0007669"/>
    <property type="project" value="EnsemblFungi"/>
</dbReference>
<dbReference type="InterPro" id="IPR038487">
    <property type="entry name" value="Mre11_capping_dom"/>
</dbReference>
<keyword evidence="12 17" id="KW-0234">DNA repair</keyword>
<keyword evidence="13 17" id="KW-0464">Manganese</keyword>
<dbReference type="GO" id="GO:0043047">
    <property type="term" value="F:single-stranded telomeric DNA binding"/>
    <property type="evidence" value="ECO:0007669"/>
    <property type="project" value="EnsemblFungi"/>
</dbReference>
<proteinExistence type="inferred from homology"/>
<comment type="similarity">
    <text evidence="4 17 19">Belongs to the MRE11/RAD32 family.</text>
</comment>
<dbReference type="GO" id="GO:0004017">
    <property type="term" value="F:AMP kinase activity"/>
    <property type="evidence" value="ECO:0007669"/>
    <property type="project" value="EnsemblFungi"/>
</dbReference>
<evidence type="ECO:0000256" key="6">
    <source>
        <dbReference type="ARBA" id="ARBA00022722"/>
    </source>
</evidence>
<keyword evidence="5" id="KW-0158">Chromosome</keyword>
<evidence type="ECO:0000256" key="1">
    <source>
        <dbReference type="ARBA" id="ARBA00001936"/>
    </source>
</evidence>
<evidence type="ECO:0000256" key="14">
    <source>
        <dbReference type="ARBA" id="ARBA00023242"/>
    </source>
</evidence>
<dbReference type="GO" id="GO:0140445">
    <property type="term" value="C:chromosome, telomeric repeat region"/>
    <property type="evidence" value="ECO:0007669"/>
    <property type="project" value="EnsemblFungi"/>
</dbReference>
<organism evidence="22 23">
    <name type="scientific">Fonsecaea erecta</name>
    <dbReference type="NCBI Taxonomy" id="1367422"/>
    <lineage>
        <taxon>Eukaryota</taxon>
        <taxon>Fungi</taxon>
        <taxon>Dikarya</taxon>
        <taxon>Ascomycota</taxon>
        <taxon>Pezizomycotina</taxon>
        <taxon>Eurotiomycetes</taxon>
        <taxon>Chaetothyriomycetidae</taxon>
        <taxon>Chaetothyriales</taxon>
        <taxon>Herpotrichiellaceae</taxon>
        <taxon>Fonsecaea</taxon>
    </lineage>
</organism>
<evidence type="ECO:0000256" key="15">
    <source>
        <dbReference type="ARBA" id="ARBA00023254"/>
    </source>
</evidence>
<comment type="subunit">
    <text evidence="16">Component of the MRN complex composed of two heterodimers RAD50 and MRE11 associated with a single NBS1.</text>
</comment>
<keyword evidence="9 17" id="KW-0227">DNA damage</keyword>
<dbReference type="GO" id="GO:0007095">
    <property type="term" value="P:mitotic G2 DNA damage checkpoint signaling"/>
    <property type="evidence" value="ECO:0007669"/>
    <property type="project" value="TreeGrafter"/>
</dbReference>
<dbReference type="GO" id="GO:0006284">
    <property type="term" value="P:base-excision repair"/>
    <property type="evidence" value="ECO:0007669"/>
    <property type="project" value="EnsemblFungi"/>
</dbReference>
<evidence type="ECO:0000256" key="13">
    <source>
        <dbReference type="ARBA" id="ARBA00023211"/>
    </source>
</evidence>
<feature type="compositionally biased region" description="Low complexity" evidence="20">
    <location>
        <begin position="601"/>
        <end position="627"/>
    </location>
</feature>
<dbReference type="OrthoDB" id="30417at2759"/>
<evidence type="ECO:0000256" key="19">
    <source>
        <dbReference type="RuleBase" id="RU003447"/>
    </source>
</evidence>
<keyword evidence="14 17" id="KW-0539">Nucleus</keyword>
<feature type="compositionally biased region" description="Acidic residues" evidence="20">
    <location>
        <begin position="761"/>
        <end position="773"/>
    </location>
</feature>
<dbReference type="GeneID" id="30012253"/>
<dbReference type="GO" id="GO:0006357">
    <property type="term" value="P:regulation of transcription by RNA polymerase II"/>
    <property type="evidence" value="ECO:0007669"/>
    <property type="project" value="EnsemblFungi"/>
</dbReference>
<feature type="compositionally biased region" description="Basic and acidic residues" evidence="20">
    <location>
        <begin position="561"/>
        <end position="571"/>
    </location>
</feature>
<dbReference type="GO" id="GO:0030145">
    <property type="term" value="F:manganese ion binding"/>
    <property type="evidence" value="ECO:0007669"/>
    <property type="project" value="UniProtKB-UniRule"/>
</dbReference>
<dbReference type="GO" id="GO:0062176">
    <property type="term" value="P:R-loop processing"/>
    <property type="evidence" value="ECO:0007669"/>
    <property type="project" value="EnsemblFungi"/>
</dbReference>
<evidence type="ECO:0000259" key="21">
    <source>
        <dbReference type="SMART" id="SM01347"/>
    </source>
</evidence>
<dbReference type="GO" id="GO:0000727">
    <property type="term" value="P:double-strand break repair via break-induced replication"/>
    <property type="evidence" value="ECO:0007669"/>
    <property type="project" value="EnsemblFungi"/>
</dbReference>
<dbReference type="GO" id="GO:0008296">
    <property type="term" value="F:3'-5'-DNA exonuclease activity"/>
    <property type="evidence" value="ECO:0007669"/>
    <property type="project" value="EnsemblFungi"/>
</dbReference>
<evidence type="ECO:0000313" key="23">
    <source>
        <dbReference type="Proteomes" id="UP000078343"/>
    </source>
</evidence>
<comment type="caution">
    <text evidence="22">The sequence shown here is derived from an EMBL/GenBank/DDBJ whole genome shotgun (WGS) entry which is preliminary data.</text>
</comment>
<sequence>MADTITILVATDNHVGAHERDPIRGDDSWKTFHEIMCLAKERDVDMVLLAGDLFHENKPSRKSMYNVMRSLRLNCLGDKPCELEMLSDESEHFDTTFDHVNYEDANINVGIPVFSIHGNHDDPTGEGHYSALDLLAVSGLVNYYGKTPQSDNIVVKPVLIQKGRTKLALYGLSNVRDERLHRTFRDGKVKFHRPSKQMGDWYNVICVHQNHTAHTETSYLPENFLPDFLDLVIWGHEHECDIEPRLNPEMNFRVMQPGSSVATSLIPGEAVPKKVAVLTITGREMTCEPIRLKTVRPFVYKDIALATDKDAVRIAKSKDDHRAELTRHMIKIVDGLIEQARQEWLEAQEERQYPDEEPEECPLPLIRLRVETTSADGVGKFDIENPQRFSNRFIDKVANTNDVVQFHVKKKNAVARAARDAQADKEIMAKLQSLETIRVDKLVREFLQAQSLTILPQNYFGDAVNQYVEKDDKHAMELFVNESLADQIKHLVRLQTDANDADDNDEDLASQIQEQRAKMEEMFAKGMLKASKSKVRFKPKPADWDSDIEGPWEETPGALLRDSEDLESRNGEEDDDEGDGTPAPRPTAARGRGRGRGGRAGATAATTTSRKTATTAKKPAARATTSSRARKRAISDDEDEEEEDGDIIMDDDEDEEDDSQAMFVPEKRKTTTTASTRGRNTTTLAAAASTTTPATRTGGARTKPTSFASSTPATTTTTKKTPARAAASKPKQSTLSFTTSQKSILGNGRSTGASRSQSYEQIEDDDDDDDDAFEPAPPPTTTRRRR</sequence>
<feature type="compositionally biased region" description="Acidic residues" evidence="20">
    <location>
        <begin position="636"/>
        <end position="659"/>
    </location>
</feature>
<evidence type="ECO:0000313" key="22">
    <source>
        <dbReference type="EMBL" id="OAP57347.1"/>
    </source>
</evidence>
<accession>A0A178ZC43</accession>
<feature type="compositionally biased region" description="Low complexity" evidence="20">
    <location>
        <begin position="580"/>
        <end position="590"/>
    </location>
</feature>
<feature type="active site" description="Proton donor" evidence="18">
    <location>
        <position position="120"/>
    </location>
</feature>
<dbReference type="GO" id="GO:0035753">
    <property type="term" value="P:maintenance of DNA trinucleotide repeats"/>
    <property type="evidence" value="ECO:0007669"/>
    <property type="project" value="EnsemblFungi"/>
</dbReference>
<dbReference type="STRING" id="1367422.A0A178ZC43"/>
<keyword evidence="10 17" id="KW-0378">Hydrolase</keyword>
<dbReference type="GO" id="GO:0060090">
    <property type="term" value="F:molecular adaptor activity"/>
    <property type="evidence" value="ECO:0007669"/>
    <property type="project" value="EnsemblFungi"/>
</dbReference>
<dbReference type="GO" id="GO:0030870">
    <property type="term" value="C:Mre11 complex"/>
    <property type="evidence" value="ECO:0007669"/>
    <property type="project" value="UniProtKB-UniRule"/>
</dbReference>
<dbReference type="NCBIfam" id="TIGR00583">
    <property type="entry name" value="mre11"/>
    <property type="match status" value="1"/>
</dbReference>